<protein>
    <submittedName>
        <fullName evidence="1">AroM protein</fullName>
    </submittedName>
</protein>
<name>A0A5Z9CQS1_SALET</name>
<gene>
    <name evidence="1" type="ORF">DQY17_09000</name>
</gene>
<dbReference type="InterPro" id="IPR010843">
    <property type="entry name" value="Uncharacterised_AroM"/>
</dbReference>
<organism evidence="1">
    <name type="scientific">Salmonella enterica subsp. enterica serovar Schwarzengrund</name>
    <dbReference type="NCBI Taxonomy" id="340190"/>
    <lineage>
        <taxon>Bacteria</taxon>
        <taxon>Pseudomonadati</taxon>
        <taxon>Pseudomonadota</taxon>
        <taxon>Gammaproteobacteria</taxon>
        <taxon>Enterobacterales</taxon>
        <taxon>Enterobacteriaceae</taxon>
        <taxon>Salmonella</taxon>
    </lineage>
</organism>
<feature type="non-terminal residue" evidence="1">
    <location>
        <position position="1"/>
    </location>
</feature>
<accession>A0A5Z9CQS1</accession>
<dbReference type="Pfam" id="PF07302">
    <property type="entry name" value="AroM"/>
    <property type="match status" value="1"/>
</dbReference>
<comment type="caution">
    <text evidence="1">The sequence shown here is derived from an EMBL/GenBank/DDBJ whole genome shotgun (WGS) entry which is preliminary data.</text>
</comment>
<dbReference type="EMBL" id="AAKLNN010000009">
    <property type="protein sequence ID" value="ECT0471847.1"/>
    <property type="molecule type" value="Genomic_DNA"/>
</dbReference>
<evidence type="ECO:0000313" key="1">
    <source>
        <dbReference type="EMBL" id="ECT0471847.1"/>
    </source>
</evidence>
<sequence length="51" mass="5593">GQALLDQGADVIMLDCLGFHQRHRDILQQALDVPVLLSNVLIARLASELLV</sequence>
<reference evidence="1" key="1">
    <citation type="submission" date="2018-06" db="EMBL/GenBank/DDBJ databases">
        <authorList>
            <consortium name="GenomeTrakr network: Whole genome sequencing for foodborne pathogen traceback"/>
        </authorList>
    </citation>
    <scope>NUCLEOTIDE SEQUENCE</scope>
    <source>
        <strain evidence="1">FSIS11810937</strain>
    </source>
</reference>
<dbReference type="AlphaFoldDB" id="A0A5Z9CQS1"/>
<proteinExistence type="predicted"/>